<dbReference type="EMBL" id="DSGB01000006">
    <property type="protein sequence ID" value="HER97166.1"/>
    <property type="molecule type" value="Genomic_DNA"/>
</dbReference>
<gene>
    <name evidence="2" type="ORF">ENO59_11800</name>
</gene>
<comment type="caution">
    <text evidence="2">The sequence shown here is derived from an EMBL/GenBank/DDBJ whole genome shotgun (WGS) entry which is preliminary data.</text>
</comment>
<keyword evidence="1" id="KW-0175">Coiled coil</keyword>
<proteinExistence type="predicted"/>
<feature type="coiled-coil region" evidence="1">
    <location>
        <begin position="26"/>
        <end position="89"/>
    </location>
</feature>
<dbReference type="AlphaFoldDB" id="A0A7V2B2M0"/>
<evidence type="ECO:0000256" key="1">
    <source>
        <dbReference type="SAM" id="Coils"/>
    </source>
</evidence>
<sequence>MADPFQERTLQWASTVSDGAADREALRMLERLAQELTALARELERAYADGWQLLQHVQAGGRPDLLRNAAHLQVRLEGLQDQIHEVQELVERLWRAGMAGMAERLPMGRIERPSVLTATPMQTEPA</sequence>
<protein>
    <submittedName>
        <fullName evidence="2">Uncharacterized protein</fullName>
    </submittedName>
</protein>
<name>A0A7V2B2M0_RHOMR</name>
<organism evidence="2">
    <name type="scientific">Rhodothermus marinus</name>
    <name type="common">Rhodothermus obamensis</name>
    <dbReference type="NCBI Taxonomy" id="29549"/>
    <lineage>
        <taxon>Bacteria</taxon>
        <taxon>Pseudomonadati</taxon>
        <taxon>Rhodothermota</taxon>
        <taxon>Rhodothermia</taxon>
        <taxon>Rhodothermales</taxon>
        <taxon>Rhodothermaceae</taxon>
        <taxon>Rhodothermus</taxon>
    </lineage>
</organism>
<accession>A0A7V2B2M0</accession>
<reference evidence="2" key="1">
    <citation type="journal article" date="2020" name="mSystems">
        <title>Genome- and Community-Level Interaction Insights into Carbon Utilization and Element Cycling Functions of Hydrothermarchaeota in Hydrothermal Sediment.</title>
        <authorList>
            <person name="Zhou Z."/>
            <person name="Liu Y."/>
            <person name="Xu W."/>
            <person name="Pan J."/>
            <person name="Luo Z.H."/>
            <person name="Li M."/>
        </authorList>
    </citation>
    <scope>NUCLEOTIDE SEQUENCE [LARGE SCALE GENOMIC DNA]</scope>
    <source>
        <strain evidence="2">SpSt-143</strain>
    </source>
</reference>
<evidence type="ECO:0000313" key="2">
    <source>
        <dbReference type="EMBL" id="HER97166.1"/>
    </source>
</evidence>